<reference evidence="1" key="1">
    <citation type="submission" date="2020-10" db="EMBL/GenBank/DDBJ databases">
        <authorList>
            <person name="Han B."/>
            <person name="Lu T."/>
            <person name="Zhao Q."/>
            <person name="Huang X."/>
            <person name="Zhao Y."/>
        </authorList>
    </citation>
    <scope>NUCLEOTIDE SEQUENCE</scope>
</reference>
<dbReference type="EMBL" id="CAJGYO010000001">
    <property type="protein sequence ID" value="CAD6202634.1"/>
    <property type="molecule type" value="Genomic_DNA"/>
</dbReference>
<dbReference type="AlphaFoldDB" id="A0A811MC53"/>
<evidence type="ECO:0000313" key="2">
    <source>
        <dbReference type="Proteomes" id="UP000604825"/>
    </source>
</evidence>
<keyword evidence="2" id="KW-1185">Reference proteome</keyword>
<accession>A0A811MC53</accession>
<sequence>MARARANFAIKTWDEIELRMMMEEEEANDFCSDDNAIKEEELTGMVDCVREGLVRLVPEFTKAPRISTLSLHLSATASEIKAQLEGVTVACADKNLLVLFTGPDSLYHASSRHYLVYDDDTDTFVVAPQIDSE</sequence>
<name>A0A811MC53_9POAL</name>
<organism evidence="1 2">
    <name type="scientific">Miscanthus lutarioriparius</name>
    <dbReference type="NCBI Taxonomy" id="422564"/>
    <lineage>
        <taxon>Eukaryota</taxon>
        <taxon>Viridiplantae</taxon>
        <taxon>Streptophyta</taxon>
        <taxon>Embryophyta</taxon>
        <taxon>Tracheophyta</taxon>
        <taxon>Spermatophyta</taxon>
        <taxon>Magnoliopsida</taxon>
        <taxon>Liliopsida</taxon>
        <taxon>Poales</taxon>
        <taxon>Poaceae</taxon>
        <taxon>PACMAD clade</taxon>
        <taxon>Panicoideae</taxon>
        <taxon>Andropogonodae</taxon>
        <taxon>Andropogoneae</taxon>
        <taxon>Saccharinae</taxon>
        <taxon>Miscanthus</taxon>
    </lineage>
</organism>
<dbReference type="Proteomes" id="UP000604825">
    <property type="component" value="Unassembled WGS sequence"/>
</dbReference>
<protein>
    <submittedName>
        <fullName evidence="1">Uncharacterized protein</fullName>
    </submittedName>
</protein>
<proteinExistence type="predicted"/>
<evidence type="ECO:0000313" key="1">
    <source>
        <dbReference type="EMBL" id="CAD6202634.1"/>
    </source>
</evidence>
<comment type="caution">
    <text evidence="1">The sequence shown here is derived from an EMBL/GenBank/DDBJ whole genome shotgun (WGS) entry which is preliminary data.</text>
</comment>
<gene>
    <name evidence="1" type="ORF">NCGR_LOCUS903</name>
</gene>
<dbReference type="OrthoDB" id="10586645at2759"/>